<keyword evidence="13" id="KW-1185">Reference proteome</keyword>
<comment type="similarity">
    <text evidence="3 9">Belongs to the FAD-dependent glycerol-3-phosphate dehydrogenase family.</text>
</comment>
<dbReference type="InterPro" id="IPR006076">
    <property type="entry name" value="FAD-dep_OxRdtase"/>
</dbReference>
<dbReference type="Pfam" id="PF16901">
    <property type="entry name" value="DAO_C"/>
    <property type="match status" value="1"/>
</dbReference>
<evidence type="ECO:0000259" key="10">
    <source>
        <dbReference type="Pfam" id="PF01266"/>
    </source>
</evidence>
<dbReference type="PANTHER" id="PTHR11985:SF35">
    <property type="entry name" value="ANAEROBIC GLYCEROL-3-PHOSPHATE DEHYDROGENASE SUBUNIT A"/>
    <property type="match status" value="1"/>
</dbReference>
<gene>
    <name evidence="12" type="ORF">P9989_15370</name>
</gene>
<proteinExistence type="inferred from homology"/>
<evidence type="ECO:0000256" key="8">
    <source>
        <dbReference type="ARBA" id="ARBA00049055"/>
    </source>
</evidence>
<dbReference type="Gene3D" id="3.50.50.60">
    <property type="entry name" value="FAD/NAD(P)-binding domain"/>
    <property type="match status" value="1"/>
</dbReference>
<dbReference type="PRINTS" id="PR01001">
    <property type="entry name" value="FADG3PDH"/>
</dbReference>
<dbReference type="InterPro" id="IPR000447">
    <property type="entry name" value="G3P_DH_FAD-dep"/>
</dbReference>
<evidence type="ECO:0000259" key="11">
    <source>
        <dbReference type="Pfam" id="PF16901"/>
    </source>
</evidence>
<name>A0ABY8IUF0_9BACI</name>
<dbReference type="PROSITE" id="PS00978">
    <property type="entry name" value="FAD_G3PDH_2"/>
    <property type="match status" value="1"/>
</dbReference>
<organism evidence="12 13">
    <name type="scientific">Halobacillus naozhouensis</name>
    <dbReference type="NCBI Taxonomy" id="554880"/>
    <lineage>
        <taxon>Bacteria</taxon>
        <taxon>Bacillati</taxon>
        <taxon>Bacillota</taxon>
        <taxon>Bacilli</taxon>
        <taxon>Bacillales</taxon>
        <taxon>Bacillaceae</taxon>
        <taxon>Halobacillus</taxon>
    </lineage>
</organism>
<dbReference type="PANTHER" id="PTHR11985">
    <property type="entry name" value="GLYCEROL-3-PHOSPHATE DEHYDROGENASE"/>
    <property type="match status" value="1"/>
</dbReference>
<keyword evidence="5" id="KW-0319">Glycerol metabolism</keyword>
<dbReference type="PROSITE" id="PS00977">
    <property type="entry name" value="FAD_G3PDH_1"/>
    <property type="match status" value="1"/>
</dbReference>
<keyword evidence="6" id="KW-0274">FAD</keyword>
<comment type="pathway">
    <text evidence="2">Polyol metabolism; glycerol degradation via glycerol kinase pathway; glycerone phosphate from sn-glycerol 3-phosphate (aerobic route): step 1/1.</text>
</comment>
<comment type="catalytic activity">
    <reaction evidence="8 9">
        <text>a quinone + sn-glycerol 3-phosphate = dihydroxyacetone phosphate + a quinol</text>
        <dbReference type="Rhea" id="RHEA:18977"/>
        <dbReference type="ChEBI" id="CHEBI:24646"/>
        <dbReference type="ChEBI" id="CHEBI:57597"/>
        <dbReference type="ChEBI" id="CHEBI:57642"/>
        <dbReference type="ChEBI" id="CHEBI:132124"/>
        <dbReference type="EC" id="1.1.5.3"/>
    </reaction>
</comment>
<evidence type="ECO:0000256" key="4">
    <source>
        <dbReference type="ARBA" id="ARBA00022630"/>
    </source>
</evidence>
<accession>A0ABY8IUF0</accession>
<evidence type="ECO:0000256" key="3">
    <source>
        <dbReference type="ARBA" id="ARBA00007330"/>
    </source>
</evidence>
<keyword evidence="4 9" id="KW-0285">Flavoprotein</keyword>
<dbReference type="InterPro" id="IPR036188">
    <property type="entry name" value="FAD/NAD-bd_sf"/>
</dbReference>
<dbReference type="RefSeq" id="WP_283075746.1">
    <property type="nucleotide sequence ID" value="NZ_CP121671.1"/>
</dbReference>
<dbReference type="EMBL" id="CP121671">
    <property type="protein sequence ID" value="WFT73739.1"/>
    <property type="molecule type" value="Genomic_DNA"/>
</dbReference>
<reference evidence="12 13" key="1">
    <citation type="submission" date="2023-04" db="EMBL/GenBank/DDBJ databases">
        <title>Genome sequence of Halobacillus naozhouensis KACC 21980.</title>
        <authorList>
            <person name="Kim S."/>
            <person name="Heo J."/>
            <person name="Kwon S.-W."/>
        </authorList>
    </citation>
    <scope>NUCLEOTIDE SEQUENCE [LARGE SCALE GENOMIC DNA]</scope>
    <source>
        <strain evidence="12 13">KCTC 13234</strain>
    </source>
</reference>
<keyword evidence="7 9" id="KW-0560">Oxidoreductase</keyword>
<dbReference type="Proteomes" id="UP001221597">
    <property type="component" value="Chromosome"/>
</dbReference>
<sequence length="555" mass="62277">MKMFSSYHRQDQFEQLNREQWDLLVIGGGITGAGIALDAASRGMKTAVVEMQDYAAGTSSRSTKLVHGGLRYLKQFEVKMVAEVGKEREIVYENGPHVTTPEWMMLPFHEGGTFGPFTTSIGLRVYDYLAGVKKGERRTMLTPEETIEREPLVKRDGLKGAGFYVEYKTDDARLTLEVMKKAVEYGALSTNYAKVIDFLYNDAGSIEGAIVEDTFSGETYQVQAKKVVNAGGPWVDELRGLDGSKKGKTLQLTKGAHLVFDQTAFPLKQAVYFDTPDGRMIFAIPRDGKTYVGTTDTEYDGNISHPKLTTDDRNYILDAIHYMFPTVEVTEEDVESSWVGVRPLLHEEGKDPSEISRKDEIFVSDSGLISMAGGKLTGYRKMAQSAVDLVRDQLMEEYGIRYSDSESAHLPISGGEVNGSKGFKQFREKRIQIGESIGLSNEIASKLVNLYGANVDTVFQLYKDKKPDAERAQIDPVTFAQLITALEYEMVYKPVDFFIRRTGALFFDIEWVKQHQHAVIDFMANELDWSSKQKKTYTDELDQLLEEAVQPVEIG</sequence>
<dbReference type="SUPFAM" id="SSF51905">
    <property type="entry name" value="FAD/NAD(P)-binding domain"/>
    <property type="match status" value="1"/>
</dbReference>
<protein>
    <recommendedName>
        <fullName evidence="9">Glycerol-3-phosphate dehydrogenase</fullName>
        <ecNumber evidence="9">1.1.5.3</ecNumber>
    </recommendedName>
</protein>
<evidence type="ECO:0000256" key="2">
    <source>
        <dbReference type="ARBA" id="ARBA00004977"/>
    </source>
</evidence>
<evidence type="ECO:0000256" key="9">
    <source>
        <dbReference type="RuleBase" id="RU361217"/>
    </source>
</evidence>
<evidence type="ECO:0000256" key="7">
    <source>
        <dbReference type="ARBA" id="ARBA00023002"/>
    </source>
</evidence>
<dbReference type="InterPro" id="IPR038299">
    <property type="entry name" value="DAO_C_sf"/>
</dbReference>
<dbReference type="EC" id="1.1.5.3" evidence="9"/>
<evidence type="ECO:0000313" key="12">
    <source>
        <dbReference type="EMBL" id="WFT73739.1"/>
    </source>
</evidence>
<evidence type="ECO:0000256" key="6">
    <source>
        <dbReference type="ARBA" id="ARBA00022827"/>
    </source>
</evidence>
<evidence type="ECO:0000256" key="5">
    <source>
        <dbReference type="ARBA" id="ARBA00022798"/>
    </source>
</evidence>
<feature type="domain" description="Alpha-glycerophosphate oxidase C-terminal" evidence="11">
    <location>
        <begin position="407"/>
        <end position="534"/>
    </location>
</feature>
<dbReference type="InterPro" id="IPR031656">
    <property type="entry name" value="DAO_C"/>
</dbReference>
<dbReference type="Gene3D" id="1.10.8.870">
    <property type="entry name" value="Alpha-glycerophosphate oxidase, cap domain"/>
    <property type="match status" value="1"/>
</dbReference>
<comment type="cofactor">
    <cofactor evidence="1 9">
        <name>FAD</name>
        <dbReference type="ChEBI" id="CHEBI:57692"/>
    </cofactor>
</comment>
<dbReference type="Pfam" id="PF01266">
    <property type="entry name" value="DAO"/>
    <property type="match status" value="1"/>
</dbReference>
<dbReference type="Gene3D" id="3.30.9.10">
    <property type="entry name" value="D-Amino Acid Oxidase, subunit A, domain 2"/>
    <property type="match status" value="1"/>
</dbReference>
<evidence type="ECO:0000313" key="13">
    <source>
        <dbReference type="Proteomes" id="UP001221597"/>
    </source>
</evidence>
<feature type="domain" description="FAD dependent oxidoreductase" evidence="10">
    <location>
        <begin position="22"/>
        <end position="352"/>
    </location>
</feature>
<evidence type="ECO:0000256" key="1">
    <source>
        <dbReference type="ARBA" id="ARBA00001974"/>
    </source>
</evidence>